<dbReference type="CDD" id="cd02947">
    <property type="entry name" value="TRX_family"/>
    <property type="match status" value="1"/>
</dbReference>
<dbReference type="OrthoDB" id="2323047at2"/>
<accession>A0A3P2RF12</accession>
<dbReference type="Pfam" id="PF00085">
    <property type="entry name" value="Thioredoxin"/>
    <property type="match status" value="1"/>
</dbReference>
<dbReference type="InterPro" id="IPR013766">
    <property type="entry name" value="Thioredoxin_domain"/>
</dbReference>
<evidence type="ECO:0000313" key="3">
    <source>
        <dbReference type="Proteomes" id="UP000275836"/>
    </source>
</evidence>
<dbReference type="AlphaFoldDB" id="A0A3P2RF12"/>
<evidence type="ECO:0000259" key="1">
    <source>
        <dbReference type="Pfam" id="PF00085"/>
    </source>
</evidence>
<dbReference type="SUPFAM" id="SSF52833">
    <property type="entry name" value="Thioredoxin-like"/>
    <property type="match status" value="1"/>
</dbReference>
<evidence type="ECO:0000313" key="2">
    <source>
        <dbReference type="EMBL" id="RRG17450.1"/>
    </source>
</evidence>
<comment type="caution">
    <text evidence="2">The sequence shown here is derived from an EMBL/GenBank/DDBJ whole genome shotgun (WGS) entry which is preliminary data.</text>
</comment>
<feature type="domain" description="Thioredoxin" evidence="1">
    <location>
        <begin position="26"/>
        <end position="101"/>
    </location>
</feature>
<dbReference type="EMBL" id="RHGY01000010">
    <property type="protein sequence ID" value="RRG17450.1"/>
    <property type="molecule type" value="Genomic_DNA"/>
</dbReference>
<dbReference type="Gene3D" id="3.40.30.10">
    <property type="entry name" value="Glutaredoxin"/>
    <property type="match status" value="1"/>
</dbReference>
<gene>
    <name evidence="2" type="ORF">D3P96_07715</name>
</gene>
<organism evidence="2 3">
    <name type="scientific">Weissella viridescens</name>
    <name type="common">Lactobacillus viridescens</name>
    <dbReference type="NCBI Taxonomy" id="1629"/>
    <lineage>
        <taxon>Bacteria</taxon>
        <taxon>Bacillati</taxon>
        <taxon>Bacillota</taxon>
        <taxon>Bacilli</taxon>
        <taxon>Lactobacillales</taxon>
        <taxon>Lactobacillaceae</taxon>
        <taxon>Weissella</taxon>
    </lineage>
</organism>
<dbReference type="Proteomes" id="UP000275836">
    <property type="component" value="Unassembled WGS sequence"/>
</dbReference>
<sequence>MISIVVVILLGIGVGQYNHFVRAHRVVASENVKQAIASNKSVVFYRDDCPTCRKTLPLLLARNLVKQDLVLVNMNGQSNQHFKGDYHLKSVPTIVNKAGNYSDLTTDDFVDAIKAVEPETFHFSNSTDPTVK</sequence>
<name>A0A3P2RF12_WEIVI</name>
<protein>
    <submittedName>
        <fullName evidence="2">Thioredoxin</fullName>
    </submittedName>
</protein>
<reference evidence="2 3" key="1">
    <citation type="submission" date="2018-10" db="EMBL/GenBank/DDBJ databases">
        <title>Draft genome sequence of Weissella viridescens UCO-SMC3.</title>
        <authorList>
            <person name="Garcia-Cancino A."/>
            <person name="Espinoza-Monje M."/>
            <person name="Albarracin L."/>
            <person name="Garcia-Castillo V."/>
            <person name="Campos-Martin J."/>
            <person name="Nakano Y."/>
            <person name="Guitierrez-Zamorano C."/>
            <person name="Ikeda-Ohtsubo W."/>
            <person name="Morita H."/>
            <person name="Kitazawa H."/>
            <person name="Villena J."/>
        </authorList>
    </citation>
    <scope>NUCLEOTIDE SEQUENCE [LARGE SCALE GENOMIC DNA]</scope>
    <source>
        <strain evidence="2 3">UCO-SMC3</strain>
    </source>
</reference>
<dbReference type="InterPro" id="IPR036249">
    <property type="entry name" value="Thioredoxin-like_sf"/>
</dbReference>
<proteinExistence type="predicted"/>